<name>A0ACC1K774_9FUNG</name>
<dbReference type="Proteomes" id="UP001140234">
    <property type="component" value="Unassembled WGS sequence"/>
</dbReference>
<evidence type="ECO:0000313" key="1">
    <source>
        <dbReference type="EMBL" id="KAJ2775055.1"/>
    </source>
</evidence>
<protein>
    <submittedName>
        <fullName evidence="1">Uncharacterized protein</fullName>
    </submittedName>
</protein>
<organism evidence="1 2">
    <name type="scientific">Coemansia nantahalensis</name>
    <dbReference type="NCBI Taxonomy" id="2789366"/>
    <lineage>
        <taxon>Eukaryota</taxon>
        <taxon>Fungi</taxon>
        <taxon>Fungi incertae sedis</taxon>
        <taxon>Zoopagomycota</taxon>
        <taxon>Kickxellomycotina</taxon>
        <taxon>Kickxellomycetes</taxon>
        <taxon>Kickxellales</taxon>
        <taxon>Kickxellaceae</taxon>
        <taxon>Coemansia</taxon>
    </lineage>
</organism>
<evidence type="ECO:0000313" key="2">
    <source>
        <dbReference type="Proteomes" id="UP001140234"/>
    </source>
</evidence>
<sequence length="478" mass="52418">MTATAYYDYLRSIKRQEIELGTMDLASFGNGVDGMYLYRQTGDDPQFMALDRIARGFCRVVAEHYPVIVARPTVAADGRAVLAVDPDNLCLPDIAEVAVDRPAEDFFETRRYASDGSGDPPAVRFFNLPRFYRTSGVCHPPLASYNRDHAAAVVRLFRFRDSPYVALYFSLSHVLFDGLGTAAFLNHWAAYTRHADDAPVVLDAPPIHDRSVVRAYFDAVEAVEPPYLAHFRECAAALPAALRAALPASIAPVLMATPDIPPFTEQHLLHITPERLEQLRRDVDGSQSTFVALAALLTKAMLQANIAAMGAAPRLSYVMLPYDCRQRTAIPAAFSGNLSFLSITMLDPQAVLAGSYGDVARAIVENNALMTGAHAKATIDVIEKELHVLYLGSAAMCNSPDSSYIGLTNLRHMPLHSVDFGGGGPAILSCDYYIRDGMLRTYANKQDGGVDVVLNYADRLFEHLQTSSDLQKYADVIF</sequence>
<keyword evidence="2" id="KW-1185">Reference proteome</keyword>
<reference evidence="1" key="1">
    <citation type="submission" date="2022-07" db="EMBL/GenBank/DDBJ databases">
        <title>Phylogenomic reconstructions and comparative analyses of Kickxellomycotina fungi.</title>
        <authorList>
            <person name="Reynolds N.K."/>
            <person name="Stajich J.E."/>
            <person name="Barry K."/>
            <person name="Grigoriev I.V."/>
            <person name="Crous P."/>
            <person name="Smith M.E."/>
        </authorList>
    </citation>
    <scope>NUCLEOTIDE SEQUENCE</scope>
    <source>
        <strain evidence="1">CBS 109366</strain>
    </source>
</reference>
<comment type="caution">
    <text evidence="1">The sequence shown here is derived from an EMBL/GenBank/DDBJ whole genome shotgun (WGS) entry which is preliminary data.</text>
</comment>
<gene>
    <name evidence="1" type="ORF">IWQ57_000553</name>
</gene>
<proteinExistence type="predicted"/>
<accession>A0ACC1K774</accession>
<dbReference type="EMBL" id="JANBUJ010000042">
    <property type="protein sequence ID" value="KAJ2775055.1"/>
    <property type="molecule type" value="Genomic_DNA"/>
</dbReference>